<feature type="compositionally biased region" description="Low complexity" evidence="14">
    <location>
        <begin position="960"/>
        <end position="969"/>
    </location>
</feature>
<protein>
    <recommendedName>
        <fullName evidence="1">non-specific serine/threonine protein kinase</fullName>
        <ecNumber evidence="1">2.7.11.1</ecNumber>
    </recommendedName>
</protein>
<feature type="region of interest" description="Disordered" evidence="14">
    <location>
        <begin position="1660"/>
        <end position="1699"/>
    </location>
</feature>
<dbReference type="Pfam" id="PF00069">
    <property type="entry name" value="Pkinase"/>
    <property type="match status" value="1"/>
</dbReference>
<feature type="compositionally biased region" description="Polar residues" evidence="14">
    <location>
        <begin position="950"/>
        <end position="959"/>
    </location>
</feature>
<comment type="catalytic activity">
    <reaction evidence="9">
        <text>L-threonyl-[protein] + ATP = O-phospho-L-threonyl-[protein] + ADP + H(+)</text>
        <dbReference type="Rhea" id="RHEA:46608"/>
        <dbReference type="Rhea" id="RHEA-COMP:11060"/>
        <dbReference type="Rhea" id="RHEA-COMP:11605"/>
        <dbReference type="ChEBI" id="CHEBI:15378"/>
        <dbReference type="ChEBI" id="CHEBI:30013"/>
        <dbReference type="ChEBI" id="CHEBI:30616"/>
        <dbReference type="ChEBI" id="CHEBI:61977"/>
        <dbReference type="ChEBI" id="CHEBI:456216"/>
        <dbReference type="EC" id="2.7.11.1"/>
    </reaction>
    <physiologicalReaction direction="left-to-right" evidence="9">
        <dbReference type="Rhea" id="RHEA:46609"/>
    </physiologicalReaction>
</comment>
<keyword evidence="15" id="KW-0472">Membrane</keyword>
<reference evidence="18 19" key="1">
    <citation type="submission" date="2023-09" db="EMBL/GenBank/DDBJ databases">
        <title>Pangenome analysis of Batrachochytrium dendrobatidis and related Chytrids.</title>
        <authorList>
            <person name="Yacoub M.N."/>
            <person name="Stajich J.E."/>
            <person name="James T.Y."/>
        </authorList>
    </citation>
    <scope>NUCLEOTIDE SEQUENCE [LARGE SCALE GENOMIC DNA]</scope>
    <source>
        <strain evidence="18 19">JEL0888</strain>
    </source>
</reference>
<evidence type="ECO:0000256" key="7">
    <source>
        <dbReference type="ARBA" id="ARBA00023193"/>
    </source>
</evidence>
<evidence type="ECO:0000256" key="14">
    <source>
        <dbReference type="SAM" id="MobiDB-lite"/>
    </source>
</evidence>
<dbReference type="InterPro" id="IPR011009">
    <property type="entry name" value="Kinase-like_dom_sf"/>
</dbReference>
<feature type="region of interest" description="Disordered" evidence="14">
    <location>
        <begin position="1978"/>
        <end position="2040"/>
    </location>
</feature>
<evidence type="ECO:0000256" key="15">
    <source>
        <dbReference type="SAM" id="Phobius"/>
    </source>
</evidence>
<dbReference type="SMART" id="SM00360">
    <property type="entry name" value="RRM"/>
    <property type="match status" value="2"/>
</dbReference>
<comment type="catalytic activity">
    <reaction evidence="10">
        <text>L-seryl-[protein] + ATP = O-phospho-L-seryl-[protein] + ADP + H(+)</text>
        <dbReference type="Rhea" id="RHEA:17989"/>
        <dbReference type="Rhea" id="RHEA-COMP:9863"/>
        <dbReference type="Rhea" id="RHEA-COMP:11604"/>
        <dbReference type="ChEBI" id="CHEBI:15378"/>
        <dbReference type="ChEBI" id="CHEBI:29999"/>
        <dbReference type="ChEBI" id="CHEBI:30616"/>
        <dbReference type="ChEBI" id="CHEBI:83421"/>
        <dbReference type="ChEBI" id="CHEBI:456216"/>
        <dbReference type="EC" id="2.7.11.1"/>
    </reaction>
    <physiologicalReaction direction="left-to-right" evidence="10">
        <dbReference type="Rhea" id="RHEA:17990"/>
    </physiologicalReaction>
</comment>
<dbReference type="PANTHER" id="PTHR11042:SF160">
    <property type="entry name" value="EUKARYOTIC TRANSLATION INITIATION FACTOR 2-ALPHA KINASE 1"/>
    <property type="match status" value="1"/>
</dbReference>
<feature type="compositionally biased region" description="Low complexity" evidence="14">
    <location>
        <begin position="1777"/>
        <end position="1793"/>
    </location>
</feature>
<feature type="compositionally biased region" description="Low complexity" evidence="14">
    <location>
        <begin position="1690"/>
        <end position="1699"/>
    </location>
</feature>
<dbReference type="InterPro" id="IPR017441">
    <property type="entry name" value="Protein_kinase_ATP_BS"/>
</dbReference>
<dbReference type="InterPro" id="IPR012677">
    <property type="entry name" value="Nucleotide-bd_a/b_plait_sf"/>
</dbReference>
<dbReference type="PROSITE" id="PS50011">
    <property type="entry name" value="PROTEIN_KINASE_DOM"/>
    <property type="match status" value="1"/>
</dbReference>
<keyword evidence="13" id="KW-0175">Coiled coil</keyword>
<dbReference type="InterPro" id="IPR008271">
    <property type="entry name" value="Ser/Thr_kinase_AS"/>
</dbReference>
<feature type="compositionally biased region" description="Low complexity" evidence="14">
    <location>
        <begin position="977"/>
        <end position="988"/>
    </location>
</feature>
<feature type="region of interest" description="Disordered" evidence="14">
    <location>
        <begin position="1484"/>
        <end position="1509"/>
    </location>
</feature>
<feature type="transmembrane region" description="Helical" evidence="15">
    <location>
        <begin position="220"/>
        <end position="240"/>
    </location>
</feature>
<organism evidence="18 19">
    <name type="scientific">Polyrhizophydium stewartii</name>
    <dbReference type="NCBI Taxonomy" id="2732419"/>
    <lineage>
        <taxon>Eukaryota</taxon>
        <taxon>Fungi</taxon>
        <taxon>Fungi incertae sedis</taxon>
        <taxon>Chytridiomycota</taxon>
        <taxon>Chytridiomycota incertae sedis</taxon>
        <taxon>Chytridiomycetes</taxon>
        <taxon>Rhizophydiales</taxon>
        <taxon>Rhizophydiales incertae sedis</taxon>
        <taxon>Polyrhizophydium</taxon>
    </lineage>
</organism>
<keyword evidence="15" id="KW-0812">Transmembrane</keyword>
<feature type="transmembrane region" description="Helical" evidence="15">
    <location>
        <begin position="271"/>
        <end position="289"/>
    </location>
</feature>
<feature type="transmembrane region" description="Helical" evidence="15">
    <location>
        <begin position="130"/>
        <end position="153"/>
    </location>
</feature>
<dbReference type="SUPFAM" id="SSF54928">
    <property type="entry name" value="RNA-binding domain, RBD"/>
    <property type="match status" value="2"/>
</dbReference>
<feature type="compositionally biased region" description="Acidic residues" evidence="14">
    <location>
        <begin position="1794"/>
        <end position="1807"/>
    </location>
</feature>
<gene>
    <name evidence="18" type="ORF">HK105_204295</name>
</gene>
<feature type="transmembrane region" description="Helical" evidence="15">
    <location>
        <begin position="47"/>
        <end position="68"/>
    </location>
</feature>
<feature type="transmembrane region" description="Helical" evidence="15">
    <location>
        <begin position="351"/>
        <end position="370"/>
    </location>
</feature>
<evidence type="ECO:0000256" key="11">
    <source>
        <dbReference type="PROSITE-ProRule" id="PRU00176"/>
    </source>
</evidence>
<feature type="transmembrane region" description="Helical" evidence="15">
    <location>
        <begin position="309"/>
        <end position="330"/>
    </location>
</feature>
<evidence type="ECO:0000256" key="5">
    <source>
        <dbReference type="ARBA" id="ARBA00022777"/>
    </source>
</evidence>
<feature type="compositionally biased region" description="Basic residues" evidence="14">
    <location>
        <begin position="502"/>
        <end position="513"/>
    </location>
</feature>
<feature type="compositionally biased region" description="Low complexity" evidence="14">
    <location>
        <begin position="514"/>
        <end position="536"/>
    </location>
</feature>
<feature type="binding site" evidence="12">
    <location>
        <position position="780"/>
    </location>
    <ligand>
        <name>ATP</name>
        <dbReference type="ChEBI" id="CHEBI:30616"/>
    </ligand>
</feature>
<feature type="compositionally biased region" description="Low complexity" evidence="14">
    <location>
        <begin position="442"/>
        <end position="453"/>
    </location>
</feature>
<feature type="region of interest" description="Disordered" evidence="14">
    <location>
        <begin position="1770"/>
        <end position="1813"/>
    </location>
</feature>
<keyword evidence="11" id="KW-0694">RNA-binding</keyword>
<feature type="domain" description="RRM" evidence="17">
    <location>
        <begin position="568"/>
        <end position="644"/>
    </location>
</feature>
<feature type="domain" description="RRM" evidence="17">
    <location>
        <begin position="361"/>
        <end position="437"/>
    </location>
</feature>
<dbReference type="Proteomes" id="UP001527925">
    <property type="component" value="Unassembled WGS sequence"/>
</dbReference>
<dbReference type="EMBL" id="JADGIZ020000018">
    <property type="protein sequence ID" value="KAL2916204.1"/>
    <property type="molecule type" value="Genomic_DNA"/>
</dbReference>
<evidence type="ECO:0000256" key="3">
    <source>
        <dbReference type="ARBA" id="ARBA00022679"/>
    </source>
</evidence>
<keyword evidence="5" id="KW-0418">Kinase</keyword>
<dbReference type="InterPro" id="IPR035979">
    <property type="entry name" value="RBD_domain_sf"/>
</dbReference>
<evidence type="ECO:0000256" key="6">
    <source>
        <dbReference type="ARBA" id="ARBA00022840"/>
    </source>
</evidence>
<dbReference type="InterPro" id="IPR000504">
    <property type="entry name" value="RRM_dom"/>
</dbReference>
<dbReference type="PROSITE" id="PS00108">
    <property type="entry name" value="PROTEIN_KINASE_ST"/>
    <property type="match status" value="1"/>
</dbReference>
<evidence type="ECO:0000256" key="12">
    <source>
        <dbReference type="PROSITE-ProRule" id="PRU10141"/>
    </source>
</evidence>
<accession>A0ABR4N9T4</accession>
<evidence type="ECO:0000256" key="8">
    <source>
        <dbReference type="ARBA" id="ARBA00037982"/>
    </source>
</evidence>
<dbReference type="Gene3D" id="3.30.200.20">
    <property type="entry name" value="Phosphorylase Kinase, domain 1"/>
    <property type="match status" value="1"/>
</dbReference>
<dbReference type="PROSITE" id="PS50102">
    <property type="entry name" value="RRM"/>
    <property type="match status" value="2"/>
</dbReference>
<dbReference type="InterPro" id="IPR000719">
    <property type="entry name" value="Prot_kinase_dom"/>
</dbReference>
<feature type="transmembrane region" description="Helical" evidence="15">
    <location>
        <begin position="165"/>
        <end position="192"/>
    </location>
</feature>
<dbReference type="SUPFAM" id="SSF56112">
    <property type="entry name" value="Protein kinase-like (PK-like)"/>
    <property type="match status" value="1"/>
</dbReference>
<keyword evidence="15" id="KW-1133">Transmembrane helix</keyword>
<evidence type="ECO:0000256" key="2">
    <source>
        <dbReference type="ARBA" id="ARBA00022527"/>
    </source>
</evidence>
<dbReference type="Gene3D" id="1.10.510.10">
    <property type="entry name" value="Transferase(Phosphotransferase) domain 1"/>
    <property type="match status" value="1"/>
</dbReference>
<keyword evidence="2" id="KW-0723">Serine/threonine-protein kinase</keyword>
<proteinExistence type="inferred from homology"/>
<keyword evidence="19" id="KW-1185">Reference proteome</keyword>
<keyword evidence="4 12" id="KW-0547">Nucleotide-binding</keyword>
<dbReference type="EC" id="2.7.11.1" evidence="1"/>
<feature type="compositionally biased region" description="Low complexity" evidence="14">
    <location>
        <begin position="652"/>
        <end position="681"/>
    </location>
</feature>
<evidence type="ECO:0000259" key="17">
    <source>
        <dbReference type="PROSITE" id="PS50102"/>
    </source>
</evidence>
<feature type="region of interest" description="Disordered" evidence="14">
    <location>
        <begin position="1602"/>
        <end position="1635"/>
    </location>
</feature>
<feature type="region of interest" description="Disordered" evidence="14">
    <location>
        <begin position="948"/>
        <end position="1073"/>
    </location>
</feature>
<sequence>MLSAEFVRLARSRSDSTQPDRASRESRTIETFEQAAMAVLGRSVGTAVALLRSAELIAIGVVLLVLAAQHVEPLVPAGVLHDVNVTLRIGNLAGSLVERLPVLSPGSGGSVANGGGNSTGKDDGSNDVSLTFTVTVHAMLMMALSAVLMPAAAIGARGLTYSPMLLMRLLLLLLFTCTGAAAAAVFIGTFVYGSVPRRGSPAFPAPTDVWLPDNTSGVNAAGRLAFALGILFFAFSAHVFMPTMARSDDIVVGGSEVRHGRPRTHGGVAPLARRAFFYAVVGTSGYLVFGRGVDGVLSTSLIKRHGAHSATALHALWAVAIGATAMLALVQMRACEQLGELRRRGRRSGTVLGVGVTYDVFKVFVGNLAFKTKTEELKIHFAAAGDVLEAQLIRRQGRSLGFGFVSFANKGEADLAIELFNQKELEGRVLNVELAQSKPHVAAEGTAAAAEGGAEAKKARRPRKKNAGGDGNKTAPAGGAAPEAASGATTDGATTDGEGAKKPRKPRTRKPKAAKAAAAEGGADGAAAAAGAAGSKSEGEGAGAGEKPKRAPRAPRAPRVHEGEPSKTTIFVGNLPFKVTDADLALIFKDYAVKAAHVVKSKFGRSKGYGFLEMESPEAQAKVLEDVKNATVEDRQLVSLLRQKPSSFSAALPLPSKPAALKPDAPAAGTAADPSDTTASAVAHTPHARRLVRVRSFAGTYVKMDTSIGVLDASLLTHHTLDGHALVLTMKPAGAPAPPPPAASRYRTEFEELERLGRGGFGVVYRARNLLDGQDYAIKKVKLNCSSDSSGDIIAAIEQDSLASAAGSGAMPSSVRGHNRKLSQSDNRLLREVKTFAFLSNHPNVVRYYNAWIEPASTDSAAAASSRASLAAEAGEAFLDSVRKTRFASGSSQPQQKQVARCRSQSFDLGAFSKPRMRPLGSGITHSRSVGSSLGSCFILPDSPAGSPLASKSASIQRTDSPAPASDAGSDSESDADGAAPDASRSASVNSESPSYRLGSLDVHEDPDVSNIEFARDPALGDSADAADDDDEAGNGIHAHHAATSDDDNVDSSDDDGDDGSDMDDDDDDDDVEPQAHHATLYIQMQLYPSQDLRIWLKSRKHVDRAQNLHIFTQIVSGLIHIHAQNVIHRDVKPENIFLHENHVYLGDFGLAKNVAEHVIVMDEAETASTEAIESSTNQGTYLYTAPEIIDSQLCTTKSDVYSLGIVLFELLNIFETGMERIVTLDALKRDAVIPSKLVEEFPEECRLIRSMISRDPSQRPSAADIVVNDLLRLDSLLPSSMFFSHWPGASGPEMLATPCNQLYGAELDEASGGSYFAAPAAASLTPGQSSGTPSPFGRSYMVESDMLGLGSPMSMPAGGFYYSLRRSNADSASASRAAAAAASAAASAAVSATAAMLSSPRFAGSLQPQLQTHGLVQSQSQSSGMQPQHSMLLSPTAVASTLPAAHGFAGIAPQMHAFARRASIHQMQALALQHMEPMQSPRHVHTLPRKSSGVQLPPHPPHSHKRNMSHEAFRWDSAVTTPRQDGRRLECVQPLDLTALQLDMPPLSGRAAADRSNPAESVCHHHLAACRTCGSAEQHAMHGCSTLLASIDKAAASVAAPGDTDLHPADDRDTDATLTRSHTDSSRKSKSSLDSATSALSIASAVSGNTAIAAGLDAMDGGQASTPPMAIPMRASGPSRRGRIGTDTPRSPSASSLPAVLSRASGGVSAIARSLVHHKDLQTGALQVTCGEEVRKSLFQGGGGGGGAANHVHTEQCFSTSACVAGPPRAAGRMLSPSSGSESDLDISSLSSDTDDDDGDVDCSDDDAARRFGSSSLSPEIFVVDVDDDGCVPAVGGHAADAITGPSGLDLALEHERAAGSVDSNSSFASLSVAAFERVPSDVVGAPQPEQADSAQVARLKARISDLEEMLRAAEDRAARLEAELRRCPNHSVQDKQALVRDHEPCDTAPAAETSAVVDAHKAGVARTVLAHAAASVVSAPRQQQHQHIRPRQSASRFGDASGTSPTKHSHHFRHHHHHQQPHHHHGFYADYSPSSRGF</sequence>
<dbReference type="CDD" id="cd00590">
    <property type="entry name" value="RRM_SF"/>
    <property type="match status" value="1"/>
</dbReference>
<evidence type="ECO:0000256" key="4">
    <source>
        <dbReference type="ARBA" id="ARBA00022741"/>
    </source>
</evidence>
<dbReference type="SMART" id="SM00220">
    <property type="entry name" value="S_TKc"/>
    <property type="match status" value="1"/>
</dbReference>
<evidence type="ECO:0000256" key="1">
    <source>
        <dbReference type="ARBA" id="ARBA00012513"/>
    </source>
</evidence>
<feature type="compositionally biased region" description="Acidic residues" evidence="14">
    <location>
        <begin position="1045"/>
        <end position="1073"/>
    </location>
</feature>
<keyword evidence="7" id="KW-0652">Protein synthesis inhibitor</keyword>
<feature type="compositionally biased region" description="Basic and acidic residues" evidence="14">
    <location>
        <begin position="1605"/>
        <end position="1628"/>
    </location>
</feature>
<keyword evidence="3" id="KW-0808">Transferase</keyword>
<dbReference type="PANTHER" id="PTHR11042">
    <property type="entry name" value="EUKARYOTIC TRANSLATION INITIATION FACTOR 2-ALPHA KINASE EIF2-ALPHA KINASE -RELATED"/>
    <property type="match status" value="1"/>
</dbReference>
<dbReference type="Pfam" id="PF00076">
    <property type="entry name" value="RRM_1"/>
    <property type="match status" value="2"/>
</dbReference>
<feature type="compositionally biased region" description="Basic residues" evidence="14">
    <location>
        <begin position="2009"/>
        <end position="2028"/>
    </location>
</feature>
<name>A0ABR4N9T4_9FUNG</name>
<feature type="coiled-coil region" evidence="13">
    <location>
        <begin position="1898"/>
        <end position="1925"/>
    </location>
</feature>
<evidence type="ECO:0000256" key="10">
    <source>
        <dbReference type="ARBA" id="ARBA00048977"/>
    </source>
</evidence>
<evidence type="ECO:0000313" key="18">
    <source>
        <dbReference type="EMBL" id="KAL2916204.1"/>
    </source>
</evidence>
<evidence type="ECO:0000313" key="19">
    <source>
        <dbReference type="Proteomes" id="UP001527925"/>
    </source>
</evidence>
<evidence type="ECO:0000256" key="9">
    <source>
        <dbReference type="ARBA" id="ARBA00048659"/>
    </source>
</evidence>
<feature type="region of interest" description="Disordered" evidence="14">
    <location>
        <begin position="652"/>
        <end position="684"/>
    </location>
</feature>
<comment type="similarity">
    <text evidence="8">Belongs to the protein kinase superfamily. Ser/Thr protein kinase family. GCN2 subfamily.</text>
</comment>
<feature type="domain" description="Protein kinase" evidence="16">
    <location>
        <begin position="750"/>
        <end position="1272"/>
    </location>
</feature>
<feature type="region of interest" description="Disordered" evidence="14">
    <location>
        <begin position="440"/>
        <end position="565"/>
    </location>
</feature>
<dbReference type="Gene3D" id="3.30.70.330">
    <property type="match status" value="2"/>
</dbReference>
<dbReference type="InterPro" id="IPR050339">
    <property type="entry name" value="CC_SR_Kinase"/>
</dbReference>
<keyword evidence="6 12" id="KW-0067">ATP-binding</keyword>
<evidence type="ECO:0000256" key="13">
    <source>
        <dbReference type="SAM" id="Coils"/>
    </source>
</evidence>
<dbReference type="PROSITE" id="PS00107">
    <property type="entry name" value="PROTEIN_KINASE_ATP"/>
    <property type="match status" value="1"/>
</dbReference>
<comment type="caution">
    <text evidence="18">The sequence shown here is derived from an EMBL/GenBank/DDBJ whole genome shotgun (WGS) entry which is preliminary data.</text>
</comment>
<feature type="compositionally biased region" description="Low complexity" evidence="14">
    <location>
        <begin position="474"/>
        <end position="497"/>
    </location>
</feature>
<evidence type="ECO:0000259" key="16">
    <source>
        <dbReference type="PROSITE" id="PS50011"/>
    </source>
</evidence>